<reference evidence="2" key="1">
    <citation type="submission" date="2022-03" db="EMBL/GenBank/DDBJ databases">
        <title>Draft genome sequence of Aduncisulcus paluster, a free-living microaerophilic Fornicata.</title>
        <authorList>
            <person name="Yuyama I."/>
            <person name="Kume K."/>
            <person name="Tamura T."/>
            <person name="Inagaki Y."/>
            <person name="Hashimoto T."/>
        </authorList>
    </citation>
    <scope>NUCLEOTIDE SEQUENCE</scope>
    <source>
        <strain evidence="2">NY0171</strain>
    </source>
</reference>
<feature type="compositionally biased region" description="Acidic residues" evidence="1">
    <location>
        <begin position="441"/>
        <end position="457"/>
    </location>
</feature>
<accession>A0ABQ5K353</accession>
<keyword evidence="3" id="KW-1185">Reference proteome</keyword>
<organism evidence="2 3">
    <name type="scientific">Aduncisulcus paluster</name>
    <dbReference type="NCBI Taxonomy" id="2918883"/>
    <lineage>
        <taxon>Eukaryota</taxon>
        <taxon>Metamonada</taxon>
        <taxon>Carpediemonas-like organisms</taxon>
        <taxon>Aduncisulcus</taxon>
    </lineage>
</organism>
<feature type="non-terminal residue" evidence="2">
    <location>
        <position position="699"/>
    </location>
</feature>
<evidence type="ECO:0000313" key="3">
    <source>
        <dbReference type="Proteomes" id="UP001057375"/>
    </source>
</evidence>
<protein>
    <recommendedName>
        <fullName evidence="4">Phage portal protein</fullName>
    </recommendedName>
</protein>
<sequence>ATALVAKAGLTVVEKAQYEATVAAAQAGAEARAQQMREGDERVVDQAIRDGKIAPARRDHHLQALAADREGHAAVLAALAPGLIPYAESGHSTQPADGPEGLPNMAISPVAYPLGAPTITDNKITVDLALKTPGRINKRLSDLTLQKFIATELFSASGADTTSGALYTKNDVEQRGPSDEYPIVQGERTQPEVAKSEDWGGKFWMDDSAVRRNDRAQMDRKTTQLGNTIVRKLNQRTTAVLEDVIAGLGGAGVIPGHDWGNVTLTGNSPTPNNARPFADIIAAQLAADVEELGYEYNVWIVNPVQYADLRIAYGPDLTQILEDADISMFRSNRVANGTAYAAVRGGVGFLDYEQGLTTETWRTPENKKNWVQSYVLPIMGVTDPYAVKKVTGLKAATWEYVTPAGTRRRAFFGEIVELTDDEVERGLKIGALGVELPAESSDPESDSAEAEVTDDGDGGGGDPNPTETDTGDTGEAASTDGGPQGDAPPEKPLKAATKPAFAARFRPLTAAEKLVAAPLLTVVSDWIRDKKPAIADDDPAAQIVTFEVTRDALMYGEFGPVSSFTKTVGHRTKQAAIDREAIEKFIARRHYRMLGLSRLGIVWDVPVLDEHGDPILDEYRKPKVTERVVWASDCLFEVQSTAEDNQAITTTTSEQAWAFMPVIDGHVPAVDDNAAAAPIAVADIRSASRIRHLGHDYGM</sequence>
<dbReference type="Pfam" id="PF25209">
    <property type="entry name" value="Phage_capsid_4"/>
    <property type="match status" value="1"/>
</dbReference>
<evidence type="ECO:0000313" key="2">
    <source>
        <dbReference type="EMBL" id="GKT26385.1"/>
    </source>
</evidence>
<evidence type="ECO:0000256" key="1">
    <source>
        <dbReference type="SAM" id="MobiDB-lite"/>
    </source>
</evidence>
<dbReference type="InterPro" id="IPR049995">
    <property type="entry name" value="Capsid_mycobact-type"/>
</dbReference>
<feature type="region of interest" description="Disordered" evidence="1">
    <location>
        <begin position="434"/>
        <end position="493"/>
    </location>
</feature>
<comment type="caution">
    <text evidence="2">The sequence shown here is derived from an EMBL/GenBank/DDBJ whole genome shotgun (WGS) entry which is preliminary data.</text>
</comment>
<dbReference type="Proteomes" id="UP001057375">
    <property type="component" value="Unassembled WGS sequence"/>
</dbReference>
<dbReference type="EMBL" id="BQXS01007216">
    <property type="protein sequence ID" value="GKT26385.1"/>
    <property type="molecule type" value="Genomic_DNA"/>
</dbReference>
<feature type="non-terminal residue" evidence="2">
    <location>
        <position position="1"/>
    </location>
</feature>
<gene>
    <name evidence="2" type="ORF">ADUPG1_004697</name>
</gene>
<evidence type="ECO:0008006" key="4">
    <source>
        <dbReference type="Google" id="ProtNLM"/>
    </source>
</evidence>
<dbReference type="NCBIfam" id="NF042926">
    <property type="entry name" value="capsid_Caudo_1"/>
    <property type="match status" value="1"/>
</dbReference>
<proteinExistence type="predicted"/>
<feature type="compositionally biased region" description="Low complexity" evidence="1">
    <location>
        <begin position="463"/>
        <end position="475"/>
    </location>
</feature>
<name>A0ABQ5K353_9EUKA</name>